<dbReference type="Proteomes" id="UP000214688">
    <property type="component" value="Chromosome"/>
</dbReference>
<feature type="domain" description="MurNAc-LAA" evidence="2">
    <location>
        <begin position="76"/>
        <end position="188"/>
    </location>
</feature>
<dbReference type="SUPFAM" id="SSF53187">
    <property type="entry name" value="Zn-dependent exopeptidases"/>
    <property type="match status" value="1"/>
</dbReference>
<organism evidence="3 4">
    <name type="scientific">Tumebacillus algifaecis</name>
    <dbReference type="NCBI Taxonomy" id="1214604"/>
    <lineage>
        <taxon>Bacteria</taxon>
        <taxon>Bacillati</taxon>
        <taxon>Bacillota</taxon>
        <taxon>Bacilli</taxon>
        <taxon>Bacillales</taxon>
        <taxon>Alicyclobacillaceae</taxon>
        <taxon>Tumebacillus</taxon>
    </lineage>
</organism>
<evidence type="ECO:0000313" key="4">
    <source>
        <dbReference type="Proteomes" id="UP000214688"/>
    </source>
</evidence>
<name>A0A223D2X7_9BACL</name>
<dbReference type="OrthoDB" id="9763643at2"/>
<dbReference type="AlphaFoldDB" id="A0A223D2X7"/>
<reference evidence="3 4" key="1">
    <citation type="journal article" date="2015" name="Int. J. Syst. Evol. Microbiol.">
        <title>Tumebacillus algifaecis sp. nov., isolated from decomposing algal scum.</title>
        <authorList>
            <person name="Wu Y.F."/>
            <person name="Zhang B."/>
            <person name="Xing P."/>
            <person name="Wu Q.L."/>
            <person name="Liu S.J."/>
        </authorList>
    </citation>
    <scope>NUCLEOTIDE SEQUENCE [LARGE SCALE GENOMIC DNA]</scope>
    <source>
        <strain evidence="3 4">THMBR28</strain>
    </source>
</reference>
<dbReference type="Gene3D" id="3.40.630.40">
    <property type="entry name" value="Zn-dependent exopeptidases"/>
    <property type="match status" value="1"/>
</dbReference>
<dbReference type="InterPro" id="IPR050695">
    <property type="entry name" value="N-acetylmuramoyl_amidase_3"/>
</dbReference>
<dbReference type="GO" id="GO:0009253">
    <property type="term" value="P:peptidoglycan catabolic process"/>
    <property type="evidence" value="ECO:0007669"/>
    <property type="project" value="InterPro"/>
</dbReference>
<dbReference type="EMBL" id="CP022657">
    <property type="protein sequence ID" value="ASS75756.1"/>
    <property type="molecule type" value="Genomic_DNA"/>
</dbReference>
<accession>A0A223D2X7</accession>
<evidence type="ECO:0000313" key="3">
    <source>
        <dbReference type="EMBL" id="ASS75756.1"/>
    </source>
</evidence>
<dbReference type="GO" id="GO:0030288">
    <property type="term" value="C:outer membrane-bounded periplasmic space"/>
    <property type="evidence" value="ECO:0007669"/>
    <property type="project" value="TreeGrafter"/>
</dbReference>
<evidence type="ECO:0000256" key="1">
    <source>
        <dbReference type="ARBA" id="ARBA00022801"/>
    </source>
</evidence>
<protein>
    <recommendedName>
        <fullName evidence="2">MurNAc-LAA domain-containing protein</fullName>
    </recommendedName>
</protein>
<keyword evidence="4" id="KW-1185">Reference proteome</keyword>
<proteinExistence type="predicted"/>
<sequence>MAKIICIDPGHGGVYPTGDPGAMANGFREAELVLPPSLFLRNALRRSGVSVVMTREKDALPLPSRKSLGEDLAYRARIANNAKAALFVSWHMDAGATADPHGIAVWIHPSQKGKALATKAARISASVAAATGLKDRGVCYGDFQVLRDTAMDAVLIECGFITNPGDVQCMAKEVSQRKSAEAVAREICTILGANYVPESSAPFLDPEAAKLSIALYGSITQTSIEEITVACNYAANALRRAVGLEITTDLGKPTKAAADIIIRASGTMWEGARTNQLRKCFNVAADSLREALSFE</sequence>
<dbReference type="Pfam" id="PF01520">
    <property type="entry name" value="Amidase_3"/>
    <property type="match status" value="1"/>
</dbReference>
<evidence type="ECO:0000259" key="2">
    <source>
        <dbReference type="SMART" id="SM00646"/>
    </source>
</evidence>
<dbReference type="CDD" id="cd02696">
    <property type="entry name" value="MurNAc-LAA"/>
    <property type="match status" value="1"/>
</dbReference>
<dbReference type="RefSeq" id="WP_094236997.1">
    <property type="nucleotide sequence ID" value="NZ_CP022657.1"/>
</dbReference>
<dbReference type="PANTHER" id="PTHR30404">
    <property type="entry name" value="N-ACETYLMURAMOYL-L-ALANINE AMIDASE"/>
    <property type="match status" value="1"/>
</dbReference>
<gene>
    <name evidence="3" type="ORF">CIG75_12690</name>
</gene>
<keyword evidence="1" id="KW-0378">Hydrolase</keyword>
<dbReference type="PANTHER" id="PTHR30404:SF0">
    <property type="entry name" value="N-ACETYLMURAMOYL-L-ALANINE AMIDASE AMIC"/>
    <property type="match status" value="1"/>
</dbReference>
<dbReference type="InterPro" id="IPR002508">
    <property type="entry name" value="MurNAc-LAA_cat"/>
</dbReference>
<dbReference type="KEGG" id="tab:CIG75_12690"/>
<dbReference type="GO" id="GO:0008745">
    <property type="term" value="F:N-acetylmuramoyl-L-alanine amidase activity"/>
    <property type="evidence" value="ECO:0007669"/>
    <property type="project" value="InterPro"/>
</dbReference>
<dbReference type="SMART" id="SM00646">
    <property type="entry name" value="Ami_3"/>
    <property type="match status" value="1"/>
</dbReference>